<sequence>MSVFEPVALSDRRNSTKVCWVVSLSVMPSSLLLMLLSLLFLSWSEDAFVPAMFWTSDRARKVVSLVCGVWASVLVSPGVSPTPMDSQARRKAF</sequence>
<evidence type="ECO:0000313" key="2">
    <source>
        <dbReference type="EMBL" id="QDE68520.1"/>
    </source>
</evidence>
<keyword evidence="1" id="KW-1133">Transmembrane helix</keyword>
<organism evidence="2 3">
    <name type="scientific">Myxococcus xanthus</name>
    <dbReference type="NCBI Taxonomy" id="34"/>
    <lineage>
        <taxon>Bacteria</taxon>
        <taxon>Pseudomonadati</taxon>
        <taxon>Myxococcota</taxon>
        <taxon>Myxococcia</taxon>
        <taxon>Myxococcales</taxon>
        <taxon>Cystobacterineae</taxon>
        <taxon>Myxococcaceae</taxon>
        <taxon>Myxococcus</taxon>
    </lineage>
</organism>
<gene>
    <name evidence="2" type="ORF">BHS09_16845</name>
</gene>
<dbReference type="Proteomes" id="UP000320179">
    <property type="component" value="Chromosome"/>
</dbReference>
<keyword evidence="1" id="KW-0472">Membrane</keyword>
<name>A0AAE6G0K4_MYXXA</name>
<keyword evidence="1" id="KW-0812">Transmembrane</keyword>
<proteinExistence type="predicted"/>
<accession>A0AAE6G0K4</accession>
<feature type="transmembrane region" description="Helical" evidence="1">
    <location>
        <begin position="62"/>
        <end position="80"/>
    </location>
</feature>
<dbReference type="AlphaFoldDB" id="A0AAE6G0K4"/>
<protein>
    <submittedName>
        <fullName evidence="2">Uncharacterized protein</fullName>
    </submittedName>
</protein>
<evidence type="ECO:0000313" key="3">
    <source>
        <dbReference type="Proteomes" id="UP000320179"/>
    </source>
</evidence>
<feature type="transmembrane region" description="Helical" evidence="1">
    <location>
        <begin position="20"/>
        <end position="41"/>
    </location>
</feature>
<evidence type="ECO:0000256" key="1">
    <source>
        <dbReference type="SAM" id="Phobius"/>
    </source>
</evidence>
<dbReference type="EMBL" id="CP017174">
    <property type="protein sequence ID" value="QDE68520.1"/>
    <property type="molecule type" value="Genomic_DNA"/>
</dbReference>
<reference evidence="2 3" key="1">
    <citation type="journal article" date="2019" name="Science">
        <title>Social genes are selection hotspots in kin groups of a soil microbe.</title>
        <authorList>
            <person name="Wielgoss S."/>
            <person name="Wolfensberger R."/>
            <person name="Sun L."/>
            <person name="Fiegna F."/>
            <person name="Velicer G.J."/>
        </authorList>
    </citation>
    <scope>NUCLEOTIDE SEQUENCE [LARGE SCALE GENOMIC DNA]</scope>
    <source>
        <strain evidence="2 3">MC3.5.9c15</strain>
    </source>
</reference>